<gene>
    <name evidence="1" type="ORF">FC69_GL001359</name>
</gene>
<protein>
    <submittedName>
        <fullName evidence="1">Uncharacterized protein</fullName>
    </submittedName>
</protein>
<organism evidence="1 2">
    <name type="scientific">Latilactobacillus fuchuensis DSM 14340 = JCM 11249</name>
    <dbReference type="NCBI Taxonomy" id="1423747"/>
    <lineage>
        <taxon>Bacteria</taxon>
        <taxon>Bacillati</taxon>
        <taxon>Bacillota</taxon>
        <taxon>Bacilli</taxon>
        <taxon>Lactobacillales</taxon>
        <taxon>Lactobacillaceae</taxon>
        <taxon>Latilactobacillus</taxon>
    </lineage>
</organism>
<evidence type="ECO:0000313" key="1">
    <source>
        <dbReference type="EMBL" id="KRL60156.1"/>
    </source>
</evidence>
<reference evidence="1 2" key="1">
    <citation type="journal article" date="2015" name="Genome Announc.">
        <title>Expanding the biotechnology potential of lactobacilli through comparative genomics of 213 strains and associated genera.</title>
        <authorList>
            <person name="Sun Z."/>
            <person name="Harris H.M."/>
            <person name="McCann A."/>
            <person name="Guo C."/>
            <person name="Argimon S."/>
            <person name="Zhang W."/>
            <person name="Yang X."/>
            <person name="Jeffery I.B."/>
            <person name="Cooney J.C."/>
            <person name="Kagawa T.F."/>
            <person name="Liu W."/>
            <person name="Song Y."/>
            <person name="Salvetti E."/>
            <person name="Wrobel A."/>
            <person name="Rasinkangas P."/>
            <person name="Parkhill J."/>
            <person name="Rea M.C."/>
            <person name="O'Sullivan O."/>
            <person name="Ritari J."/>
            <person name="Douillard F.P."/>
            <person name="Paul Ross R."/>
            <person name="Yang R."/>
            <person name="Briner A.E."/>
            <person name="Felis G.E."/>
            <person name="de Vos W.M."/>
            <person name="Barrangou R."/>
            <person name="Klaenhammer T.R."/>
            <person name="Caufield P.W."/>
            <person name="Cui Y."/>
            <person name="Zhang H."/>
            <person name="O'Toole P.W."/>
        </authorList>
    </citation>
    <scope>NUCLEOTIDE SEQUENCE [LARGE SCALE GENOMIC DNA]</scope>
    <source>
        <strain evidence="1 2">DSM 14340</strain>
    </source>
</reference>
<dbReference type="eggNOG" id="ENOG502ZIP5">
    <property type="taxonomic scope" value="Bacteria"/>
</dbReference>
<proteinExistence type="predicted"/>
<comment type="caution">
    <text evidence="1">The sequence shown here is derived from an EMBL/GenBank/DDBJ whole genome shotgun (WGS) entry which is preliminary data.</text>
</comment>
<accession>A0A0R1RSX8</accession>
<dbReference type="EMBL" id="AZEX01000038">
    <property type="protein sequence ID" value="KRL60156.1"/>
    <property type="molecule type" value="Genomic_DNA"/>
</dbReference>
<dbReference type="RefSeq" id="WP_155833396.1">
    <property type="nucleotide sequence ID" value="NZ_BAMJ01000053.1"/>
</dbReference>
<name>A0A0R1RSX8_9LACO</name>
<dbReference type="PATRIC" id="fig|1423747.3.peg.1385"/>
<dbReference type="AlphaFoldDB" id="A0A0R1RSX8"/>
<sequence length="97" mass="11086">MMKTRVVPAISEVNLLPNLFIAINYQNGITKYVRSTFNQNEVTSLRQGIHNGFGATQLTPGYYWIGSEIKINEDNTFTVNGEQYDGNHLYREGVNHY</sequence>
<evidence type="ECO:0000313" key="2">
    <source>
        <dbReference type="Proteomes" id="UP000051264"/>
    </source>
</evidence>
<dbReference type="Proteomes" id="UP000051264">
    <property type="component" value="Unassembled WGS sequence"/>
</dbReference>